<protein>
    <recommendedName>
        <fullName evidence="3">Phasin domain-containing protein</fullName>
    </recommendedName>
</protein>
<evidence type="ECO:0000313" key="2">
    <source>
        <dbReference type="Proteomes" id="UP001228905"/>
    </source>
</evidence>
<name>A0ABU0IP57_9CAUL</name>
<gene>
    <name evidence="1" type="ORF">QO010_000706</name>
</gene>
<dbReference type="EMBL" id="JAUSVS010000001">
    <property type="protein sequence ID" value="MDQ0462958.1"/>
    <property type="molecule type" value="Genomic_DNA"/>
</dbReference>
<keyword evidence="2" id="KW-1185">Reference proteome</keyword>
<organism evidence="1 2">
    <name type="scientific">Caulobacter ginsengisoli</name>
    <dbReference type="NCBI Taxonomy" id="400775"/>
    <lineage>
        <taxon>Bacteria</taxon>
        <taxon>Pseudomonadati</taxon>
        <taxon>Pseudomonadota</taxon>
        <taxon>Alphaproteobacteria</taxon>
        <taxon>Caulobacterales</taxon>
        <taxon>Caulobacteraceae</taxon>
        <taxon>Caulobacter</taxon>
    </lineage>
</organism>
<sequence>MEQFDDGMGGLLSAARERGAQAMGATVLPAGLDQFTVYAGLIGSALDLGKLLATEQRDLQVIGSHHQIEAARIDAAFREVEAAMVADFQRDAGLRQKTFDAIDQLIAAGQYEIASEFHRRLFEGFQRGALESIIGHRNVAAAAASSRMFVK</sequence>
<dbReference type="Proteomes" id="UP001228905">
    <property type="component" value="Unassembled WGS sequence"/>
</dbReference>
<proteinExistence type="predicted"/>
<dbReference type="RefSeq" id="WP_307346033.1">
    <property type="nucleotide sequence ID" value="NZ_JAUSVS010000001.1"/>
</dbReference>
<reference evidence="1 2" key="1">
    <citation type="submission" date="2023-07" db="EMBL/GenBank/DDBJ databases">
        <title>Genomic Encyclopedia of Type Strains, Phase IV (KMG-IV): sequencing the most valuable type-strain genomes for metagenomic binning, comparative biology and taxonomic classification.</title>
        <authorList>
            <person name="Goeker M."/>
        </authorList>
    </citation>
    <scope>NUCLEOTIDE SEQUENCE [LARGE SCALE GENOMIC DNA]</scope>
    <source>
        <strain evidence="1 2">DSM 18695</strain>
    </source>
</reference>
<comment type="caution">
    <text evidence="1">The sequence shown here is derived from an EMBL/GenBank/DDBJ whole genome shotgun (WGS) entry which is preliminary data.</text>
</comment>
<evidence type="ECO:0000313" key="1">
    <source>
        <dbReference type="EMBL" id="MDQ0462958.1"/>
    </source>
</evidence>
<accession>A0ABU0IP57</accession>
<evidence type="ECO:0008006" key="3">
    <source>
        <dbReference type="Google" id="ProtNLM"/>
    </source>
</evidence>